<dbReference type="Proteomes" id="UP001107558">
    <property type="component" value="Chromosome 4"/>
</dbReference>
<protein>
    <submittedName>
        <fullName evidence="1">Uncharacterized protein</fullName>
    </submittedName>
</protein>
<name>A0A9J6BFQ9_POLVA</name>
<gene>
    <name evidence="1" type="ORF">PVAND_016644</name>
</gene>
<dbReference type="EMBL" id="JADBJN010000004">
    <property type="protein sequence ID" value="KAG5668716.1"/>
    <property type="molecule type" value="Genomic_DNA"/>
</dbReference>
<dbReference type="SUPFAM" id="SSF56059">
    <property type="entry name" value="Glutathione synthetase ATP-binding domain-like"/>
    <property type="match status" value="1"/>
</dbReference>
<evidence type="ECO:0000313" key="1">
    <source>
        <dbReference type="EMBL" id="KAG5668716.1"/>
    </source>
</evidence>
<dbReference type="AlphaFoldDB" id="A0A9J6BFQ9"/>
<dbReference type="PROSITE" id="PS51221">
    <property type="entry name" value="TTL"/>
    <property type="match status" value="1"/>
</dbReference>
<proteinExistence type="predicted"/>
<dbReference type="Pfam" id="PF03133">
    <property type="entry name" value="TTL"/>
    <property type="match status" value="1"/>
</dbReference>
<dbReference type="InterPro" id="IPR053317">
    <property type="entry name" value="Tubulin_polyglutamylase"/>
</dbReference>
<keyword evidence="2" id="KW-1185">Reference proteome</keyword>
<dbReference type="PANTHER" id="PTHR47113:SF1">
    <property type="entry name" value="LD09343P"/>
    <property type="match status" value="1"/>
</dbReference>
<comment type="caution">
    <text evidence="1">The sequence shown here is derived from an EMBL/GenBank/DDBJ whole genome shotgun (WGS) entry which is preliminary data.</text>
</comment>
<accession>A0A9J6BFQ9</accession>
<dbReference type="PANTHER" id="PTHR47113">
    <property type="entry name" value="LD09343P"/>
    <property type="match status" value="1"/>
</dbReference>
<organism evidence="1 2">
    <name type="scientific">Polypedilum vanderplanki</name>
    <name type="common">Sleeping chironomid midge</name>
    <dbReference type="NCBI Taxonomy" id="319348"/>
    <lineage>
        <taxon>Eukaryota</taxon>
        <taxon>Metazoa</taxon>
        <taxon>Ecdysozoa</taxon>
        <taxon>Arthropoda</taxon>
        <taxon>Hexapoda</taxon>
        <taxon>Insecta</taxon>
        <taxon>Pterygota</taxon>
        <taxon>Neoptera</taxon>
        <taxon>Endopterygota</taxon>
        <taxon>Diptera</taxon>
        <taxon>Nematocera</taxon>
        <taxon>Chironomoidea</taxon>
        <taxon>Chironomidae</taxon>
        <taxon>Chironominae</taxon>
        <taxon>Polypedilum</taxon>
        <taxon>Polypedilum</taxon>
    </lineage>
</organism>
<evidence type="ECO:0000313" key="2">
    <source>
        <dbReference type="Proteomes" id="UP001107558"/>
    </source>
</evidence>
<dbReference type="OrthoDB" id="202825at2759"/>
<dbReference type="Gene3D" id="3.30.470.20">
    <property type="entry name" value="ATP-grasp fold, B domain"/>
    <property type="match status" value="1"/>
</dbReference>
<dbReference type="InterPro" id="IPR004344">
    <property type="entry name" value="TTL/TTLL_fam"/>
</dbReference>
<reference evidence="1" key="1">
    <citation type="submission" date="2021-03" db="EMBL/GenBank/DDBJ databases">
        <title>Chromosome level genome of the anhydrobiotic midge Polypedilum vanderplanki.</title>
        <authorList>
            <person name="Yoshida Y."/>
            <person name="Kikawada T."/>
            <person name="Gusev O."/>
        </authorList>
    </citation>
    <scope>NUCLEOTIDE SEQUENCE</scope>
    <source>
        <strain evidence="1">NIAS01</strain>
        <tissue evidence="1">Whole body or cell culture</tissue>
    </source>
</reference>
<sequence length="308" mass="36488">MFVSKRVFIQVFIRDPFLIEGHAFEIGIYVLITSLDPLVIYRFTSECLIRLCPDSYYPFDPLNTRKYVVGDENLNFWEIPPFKDFDGKFSHLKMFENYFESKNQSVKNFWEQIDDAIVTVTLEKLQLMANELELQCSVYNCSNENFFELLRFDFIIARDGNVKLLEVNLNPDFDGIKNEKKKEHYEQVLYNALRLIGAEGFEIFRQDLRTSSMTSRYEDLSIDFNNCKNCQKSCSNPSCNHCISCFSQDFIKTLHNINREHQKRGNFKRIFPSKIYNANVDYLSLMTEKTRRLSNWIGFMCNENIDWC</sequence>